<dbReference type="EMBL" id="BQNB010015291">
    <property type="protein sequence ID" value="GJT38283.1"/>
    <property type="molecule type" value="Genomic_DNA"/>
</dbReference>
<sequence length="1569" mass="179874">MITSPMTTTKEDFKTLAREEFCPNNKIQKVETKFWCHAMVGAGHAAYTDRFHELARLVHHLVTPEKKRIERYIYGLASPIYEIVSAMKPTTIQSVVLKAGMLTDETIRNGALKKISKKRGNNGEPSRDGNASDDNKRSRTGRVFATTTNLVRKEYTGNAPKCTNCNYHHQPEVPCRLCINYNRFKHLAKDCRVGPRVMHPLNARNPTATRGACFECGGMDHYKAAHGRAFMMGSGEALQDPNIVTSSFTLDNHYATTLFDSGVDYSFVSTTFMPLLDIKPSNLGFIYEIKKASGQLVEINEVIRGCKLEIEGHIFVIDLIPFGHKSFDVIVGMDWLSKNKDKIVCHEKEQRLKDIVVVRNFSEVFLDDLLELPPSQEIKFRIDLIPRAMPVVKSPYRLAPSEIEELSSQLRELQDKGFIRPSSSPWGAPVLFVKKKDDLQSRFHLLRVHEDDIPKTAFRTRYGHFKFTVMLFGWTNAPAVFMDFMNRTKEEHEMHLGLILEVGIAQEGETTPARLSMLRIGKPLELRGSELTFLAGSKLAIASYRLLHSELRPASYSELSRLLHSELRPASTRNEGALHLGPERARVYYDLSPEDKDMYNADIREINILLQGLPKDIYSLINHYTYAKDIWDNVKMLMDGSELTKEDRESQLYDNFEQFRLNKGETIHNYYVWFAKLINDMRNIKMTMYRMQLNSKFVNNMLPEWGRFVTAVKLNRGLRDSNYDQLYAYLKQHQAHANENKMMLELFTQPNVDPLALMSNGRQNRGQGNNARGAGAAGYEGAQNRVGNANLGQARQIKCYNYNAQENRVALDEEQLLFITADDCDAFDSDVDVAPTIQTMFMVNLSSADPVYGEASSSYDSDILSKVPDHDNYQDAVYEHHEVHEMHDDVQPNYVVDSHSDYTSDSNMILYDQRAKFELTVREEKIDEQLRIVITDRNIKEENLKKELHSLKLQLTSTISHNKSMVEKVTSLKKDSKQKENKYLEEFLDMKALKEKIAETTRKQMNEKMKDLEYVKKKVKISPHDYSKENYLATFTPQKQLTPEQIFWSEDLIKMKAEALKEQATASRPIKALTVYPSNTPATLALTKEIKEMKQNFEELEAEVDQNVMNRKYDEIEQKNLLITNDNLIADCLSKEVFYTATNSELTVSRFTKMHDAHTVVQARCLELEAELSKLRDKVQKDDHTELVKHFSNLEVNHLNLQLKYQNLKESFGNNTSTPARDAPDFDSVFVIKKMKASIQGKDNAIKKLRMQISQLKETRSDADRTIDFRALDFQITQLTKKITALQEQNKLFRAENEKITVLFTENENMKAQLRENMKYVTMDSVKPRVLAPGRYDIDAEPIPPRNRNNREVHLDYLKHLKESAETLREIVEEAKVERPLDNSLVSACLYAKHSHELLEYVIGTCSKDFNTRDKQHASTPLTRKKQVTFEDQCETSNNNTHKQVERLNIQKINVHVIPSTGVNSCTNAGGSQPRSNTKKNKISPAKNVNKKKVEEHHRTNKSSLKITNRVDSSISSKRTVINSNSHSVCKTCNKCLFSANHDMCVVNYLHSVNASPFVKNVMSKVKKV</sequence>
<dbReference type="Gene3D" id="3.10.10.10">
    <property type="entry name" value="HIV Type 1 Reverse Transcriptase, subunit A, domain 1"/>
    <property type="match status" value="2"/>
</dbReference>
<dbReference type="InterPro" id="IPR021109">
    <property type="entry name" value="Peptidase_aspartic_dom_sf"/>
</dbReference>
<dbReference type="CDD" id="cd01647">
    <property type="entry name" value="RT_LTR"/>
    <property type="match status" value="1"/>
</dbReference>
<organism evidence="3 4">
    <name type="scientific">Tanacetum coccineum</name>
    <dbReference type="NCBI Taxonomy" id="301880"/>
    <lineage>
        <taxon>Eukaryota</taxon>
        <taxon>Viridiplantae</taxon>
        <taxon>Streptophyta</taxon>
        <taxon>Embryophyta</taxon>
        <taxon>Tracheophyta</taxon>
        <taxon>Spermatophyta</taxon>
        <taxon>Magnoliopsida</taxon>
        <taxon>eudicotyledons</taxon>
        <taxon>Gunneridae</taxon>
        <taxon>Pentapetalae</taxon>
        <taxon>asterids</taxon>
        <taxon>campanulids</taxon>
        <taxon>Asterales</taxon>
        <taxon>Asteraceae</taxon>
        <taxon>Asteroideae</taxon>
        <taxon>Anthemideae</taxon>
        <taxon>Anthemidinae</taxon>
        <taxon>Tanacetum</taxon>
    </lineage>
</organism>
<dbReference type="Proteomes" id="UP001151760">
    <property type="component" value="Unassembled WGS sequence"/>
</dbReference>
<keyword evidence="4" id="KW-1185">Reference proteome</keyword>
<evidence type="ECO:0000256" key="1">
    <source>
        <dbReference type="SAM" id="Coils"/>
    </source>
</evidence>
<feature type="region of interest" description="Disordered" evidence="2">
    <location>
        <begin position="112"/>
        <end position="142"/>
    </location>
</feature>
<dbReference type="PANTHER" id="PTHR15503">
    <property type="entry name" value="LDOC1 RELATED"/>
    <property type="match status" value="1"/>
</dbReference>
<dbReference type="PANTHER" id="PTHR15503:SF45">
    <property type="entry name" value="RNA-DIRECTED DNA POLYMERASE HOMOLOG"/>
    <property type="match status" value="1"/>
</dbReference>
<dbReference type="SUPFAM" id="SSF50630">
    <property type="entry name" value="Acid proteases"/>
    <property type="match status" value="1"/>
</dbReference>
<name>A0ABQ5DI88_9ASTR</name>
<dbReference type="SUPFAM" id="SSF56672">
    <property type="entry name" value="DNA/RNA polymerases"/>
    <property type="match status" value="1"/>
</dbReference>
<dbReference type="InterPro" id="IPR032567">
    <property type="entry name" value="RTL1-rel"/>
</dbReference>
<dbReference type="InterPro" id="IPR043502">
    <property type="entry name" value="DNA/RNA_pol_sf"/>
</dbReference>
<keyword evidence="1" id="KW-0175">Coiled coil</keyword>
<feature type="coiled-coil region" evidence="1">
    <location>
        <begin position="1158"/>
        <end position="1296"/>
    </location>
</feature>
<dbReference type="Gene3D" id="2.40.70.10">
    <property type="entry name" value="Acid Proteases"/>
    <property type="match status" value="1"/>
</dbReference>
<feature type="region of interest" description="Disordered" evidence="2">
    <location>
        <begin position="1464"/>
        <end position="1483"/>
    </location>
</feature>
<evidence type="ECO:0000256" key="2">
    <source>
        <dbReference type="SAM" id="MobiDB-lite"/>
    </source>
</evidence>
<feature type="compositionally biased region" description="Polar residues" evidence="2">
    <location>
        <begin position="1464"/>
        <end position="1476"/>
    </location>
</feature>
<reference evidence="3" key="2">
    <citation type="submission" date="2022-01" db="EMBL/GenBank/DDBJ databases">
        <authorList>
            <person name="Yamashiro T."/>
            <person name="Shiraishi A."/>
            <person name="Satake H."/>
            <person name="Nakayama K."/>
        </authorList>
    </citation>
    <scope>NUCLEOTIDE SEQUENCE</scope>
</reference>
<feature type="coiled-coil region" evidence="1">
    <location>
        <begin position="1083"/>
        <end position="1110"/>
    </location>
</feature>
<dbReference type="InterPro" id="IPR043128">
    <property type="entry name" value="Rev_trsase/Diguanyl_cyclase"/>
</dbReference>
<gene>
    <name evidence="3" type="ORF">Tco_0938148</name>
</gene>
<protein>
    <submittedName>
        <fullName evidence="3">Retrovirus-related pol polyprotein from transposon TNT 1-94</fullName>
    </submittedName>
</protein>
<reference evidence="3" key="1">
    <citation type="journal article" date="2022" name="Int. J. Mol. Sci.">
        <title>Draft Genome of Tanacetum Coccineum: Genomic Comparison of Closely Related Tanacetum-Family Plants.</title>
        <authorList>
            <person name="Yamashiro T."/>
            <person name="Shiraishi A."/>
            <person name="Nakayama K."/>
            <person name="Satake H."/>
        </authorList>
    </citation>
    <scope>NUCLEOTIDE SEQUENCE</scope>
</reference>
<accession>A0ABQ5DI88</accession>
<evidence type="ECO:0000313" key="3">
    <source>
        <dbReference type="EMBL" id="GJT38283.1"/>
    </source>
</evidence>
<proteinExistence type="predicted"/>
<dbReference type="Pfam" id="PF08284">
    <property type="entry name" value="RVP_2"/>
    <property type="match status" value="1"/>
</dbReference>
<dbReference type="CDD" id="cd00303">
    <property type="entry name" value="retropepsin_like"/>
    <property type="match status" value="1"/>
</dbReference>
<evidence type="ECO:0000313" key="4">
    <source>
        <dbReference type="Proteomes" id="UP001151760"/>
    </source>
</evidence>
<dbReference type="Gene3D" id="3.30.70.270">
    <property type="match status" value="1"/>
</dbReference>
<comment type="caution">
    <text evidence="3">The sequence shown here is derived from an EMBL/GenBank/DDBJ whole genome shotgun (WGS) entry which is preliminary data.</text>
</comment>